<evidence type="ECO:0000313" key="5">
    <source>
        <dbReference type="Proteomes" id="UP000193920"/>
    </source>
</evidence>
<feature type="region of interest" description="Disordered" evidence="3">
    <location>
        <begin position="329"/>
        <end position="351"/>
    </location>
</feature>
<dbReference type="OrthoDB" id="2152435at2759"/>
<dbReference type="AlphaFoldDB" id="A0A1Y1ZZQ9"/>
<keyword evidence="5" id="KW-1185">Reference proteome</keyword>
<evidence type="ECO:0000256" key="3">
    <source>
        <dbReference type="SAM" id="MobiDB-lite"/>
    </source>
</evidence>
<evidence type="ECO:0000256" key="2">
    <source>
        <dbReference type="SAM" id="Coils"/>
    </source>
</evidence>
<organism evidence="4 5">
    <name type="scientific">Neocallimastix californiae</name>
    <dbReference type="NCBI Taxonomy" id="1754190"/>
    <lineage>
        <taxon>Eukaryota</taxon>
        <taxon>Fungi</taxon>
        <taxon>Fungi incertae sedis</taxon>
        <taxon>Chytridiomycota</taxon>
        <taxon>Chytridiomycota incertae sedis</taxon>
        <taxon>Neocallimastigomycetes</taxon>
        <taxon>Neocallimastigales</taxon>
        <taxon>Neocallimastigaceae</taxon>
        <taxon>Neocallimastix</taxon>
    </lineage>
</organism>
<sequence>MEDPSTKIKVVKEKKRIVDAIHSTEKKIDFLEKEIINAIGLSNGGVANFQHVGTIASLIHELQAQNSNKNNKPSIELSFNLPVERDDNFELFDRVACNKKIANEKKNLFKKQQQIKNSVSNFIEVVKRKENSLNYLENLKSLMEAIESNIVLFKESQKNTYEELLITEKRLTQELSIFQEHLNDWEEKKSNKDWLVGRNSYTHGMLLRKKSVNSQSSAYSVASSSGASNSNSVSKPEFIPPEVSLEAKSIMKYGYTEGKKKFISMLSNNESFSDMEDENITSLDLEEEDIDNLDHEENINSLTGGNSINFKKYMKHDSNKFSELLMKNSNSVKNSNNDGNSDNNIKNNINNKNSIKSSLLSDIERFRNFYIRNHGRNGGWDELSHSMFEKIWKKIGPNNSRFKQTCLDSIPGLDYIALEKHIEWYETYQELLKKKKSAIENWKSENMRKRIEIQKNLNINPSHIELEIKNKMAKEKKRKEKEQRQKIKQKLKVWKEKKKLEEEKENYIAEEEKRKEKELEDKKLQIKQKINKEKLKAYNEEKKKLESKKEKGNNNKKERDIHSRQRRKMDLKYFQEKDKNYLKQKLQRKLKNQQEESNKELRLEKIRSVHTIIVDRDPNRILQPTKTFQNYINSVHRHSSTNSIFSSTENVNAFFHPNEFQHRAIPMWRKGLV</sequence>
<feature type="region of interest" description="Disordered" evidence="3">
    <location>
        <begin position="540"/>
        <end position="568"/>
    </location>
</feature>
<evidence type="ECO:0000313" key="4">
    <source>
        <dbReference type="EMBL" id="ORY15660.1"/>
    </source>
</evidence>
<gene>
    <name evidence="4" type="ORF">LY90DRAFT_174998</name>
</gene>
<feature type="coiled-coil region" evidence="2">
    <location>
        <begin position="136"/>
        <end position="188"/>
    </location>
</feature>
<evidence type="ECO:0000256" key="1">
    <source>
        <dbReference type="ARBA" id="ARBA00023054"/>
    </source>
</evidence>
<dbReference type="PANTHER" id="PTHR21549">
    <property type="entry name" value="MUTATED IN BLADDER CANCER 1"/>
    <property type="match status" value="1"/>
</dbReference>
<comment type="caution">
    <text evidence="4">The sequence shown here is derived from an EMBL/GenBank/DDBJ whole genome shotgun (WGS) entry which is preliminary data.</text>
</comment>
<dbReference type="Proteomes" id="UP000193920">
    <property type="component" value="Unassembled WGS sequence"/>
</dbReference>
<name>A0A1Y1ZZQ9_9FUNG</name>
<dbReference type="InterPro" id="IPR039902">
    <property type="entry name" value="CCDC148/CCDC112"/>
</dbReference>
<proteinExistence type="predicted"/>
<dbReference type="EMBL" id="MCOG01000338">
    <property type="protein sequence ID" value="ORY15660.1"/>
    <property type="molecule type" value="Genomic_DNA"/>
</dbReference>
<protein>
    <submittedName>
        <fullName evidence="4">Uncharacterized protein</fullName>
    </submittedName>
</protein>
<reference evidence="4 5" key="1">
    <citation type="submission" date="2016-08" db="EMBL/GenBank/DDBJ databases">
        <title>A Parts List for Fungal Cellulosomes Revealed by Comparative Genomics.</title>
        <authorList>
            <consortium name="DOE Joint Genome Institute"/>
            <person name="Haitjema C.H."/>
            <person name="Gilmore S.P."/>
            <person name="Henske J.K."/>
            <person name="Solomon K.V."/>
            <person name="De Groot R."/>
            <person name="Kuo A."/>
            <person name="Mondo S.J."/>
            <person name="Salamov A.A."/>
            <person name="Labutti K."/>
            <person name="Zhao Z."/>
            <person name="Chiniquy J."/>
            <person name="Barry K."/>
            <person name="Brewer H.M."/>
            <person name="Purvine S.O."/>
            <person name="Wright A.T."/>
            <person name="Boxma B."/>
            <person name="Van Alen T."/>
            <person name="Hackstein J.H."/>
            <person name="Baker S.E."/>
            <person name="Grigoriev I.V."/>
            <person name="O'Malley M.A."/>
        </authorList>
    </citation>
    <scope>NUCLEOTIDE SEQUENCE [LARGE SCALE GENOMIC DNA]</scope>
    <source>
        <strain evidence="4 5">G1</strain>
    </source>
</reference>
<dbReference type="PANTHER" id="PTHR21549:SF0">
    <property type="entry name" value="COILED-COIL DOMAIN-CONTAINING PROTEIN 112"/>
    <property type="match status" value="1"/>
</dbReference>
<accession>A0A1Y1ZZQ9</accession>
<keyword evidence="1 2" id="KW-0175">Coiled coil</keyword>
<dbReference type="STRING" id="1754190.A0A1Y1ZZQ9"/>